<dbReference type="PANTHER" id="PTHR13255:SF0">
    <property type="entry name" value="ATAXIN-10"/>
    <property type="match status" value="1"/>
</dbReference>
<dbReference type="AlphaFoldDB" id="A0A8B8GDA6"/>
<evidence type="ECO:0000259" key="6">
    <source>
        <dbReference type="Pfam" id="PF09759"/>
    </source>
</evidence>
<comment type="similarity">
    <text evidence="1">Belongs to the ataxin-10 family.</text>
</comment>
<evidence type="ECO:0000256" key="4">
    <source>
        <dbReference type="ARBA" id="ARBA00023306"/>
    </source>
</evidence>
<evidence type="ECO:0000256" key="2">
    <source>
        <dbReference type="ARBA" id="ARBA00018804"/>
    </source>
</evidence>
<dbReference type="PANTHER" id="PTHR13255">
    <property type="entry name" value="ATAXIN-10"/>
    <property type="match status" value="1"/>
</dbReference>
<sequence>MDLRSLEDDFASHFMRIYLIRAKSLSAVHGSDKTCPTADAELEYATDAFRWLRNHSPRLSSSAKHELLESGLVPLCCWFCDHYFVDVPLSRSVLLQFLANFSVNHCEAQRIVFQDFNGTLRNFISSSDDSKLLNNSIMLLYNLCLYNTHFRQDVLKDEKVIKKIMEHWTHNEIEYSKIFLDSIFSSSEDFLCTYTNLSYTSKEQLTSMLSIWLDHYIEDVSLDVIYVIIDNFFINCTVEEITNNIVNVLAKASSIEKFKSDIKQHTPLLKKSMDILITIHEQGKDSNNDFSPVKGLSDLLVNFEIQKQHRFWFKSDIIRLIANMCYNHKEHQHLMGVNNIIPILLECCSFDAKNPCELHIHNIYIYIYSV</sequence>
<gene>
    <name evidence="8" type="primary">LOC112691026</name>
</gene>
<dbReference type="Proteomes" id="UP000694846">
    <property type="component" value="Unplaced"/>
</dbReference>
<keyword evidence="7" id="KW-1185">Reference proteome</keyword>
<evidence type="ECO:0000313" key="8">
    <source>
        <dbReference type="RefSeq" id="XP_025420923.1"/>
    </source>
</evidence>
<organism evidence="7 8">
    <name type="scientific">Sipha flava</name>
    <name type="common">yellow sugarcane aphid</name>
    <dbReference type="NCBI Taxonomy" id="143950"/>
    <lineage>
        <taxon>Eukaryota</taxon>
        <taxon>Metazoa</taxon>
        <taxon>Ecdysozoa</taxon>
        <taxon>Arthropoda</taxon>
        <taxon>Hexapoda</taxon>
        <taxon>Insecta</taxon>
        <taxon>Pterygota</taxon>
        <taxon>Neoptera</taxon>
        <taxon>Paraneoptera</taxon>
        <taxon>Hemiptera</taxon>
        <taxon>Sternorrhyncha</taxon>
        <taxon>Aphidomorpha</taxon>
        <taxon>Aphidoidea</taxon>
        <taxon>Aphididae</taxon>
        <taxon>Sipha</taxon>
    </lineage>
</organism>
<dbReference type="RefSeq" id="XP_025420923.1">
    <property type="nucleotide sequence ID" value="XM_025565138.1"/>
</dbReference>
<reference evidence="8" key="1">
    <citation type="submission" date="2025-08" db="UniProtKB">
        <authorList>
            <consortium name="RefSeq"/>
        </authorList>
    </citation>
    <scope>IDENTIFICATION</scope>
    <source>
        <tissue evidence="8">Whole body</tissue>
    </source>
</reference>
<evidence type="ECO:0000313" key="7">
    <source>
        <dbReference type="Proteomes" id="UP000694846"/>
    </source>
</evidence>
<keyword evidence="4" id="KW-0131">Cell cycle</keyword>
<dbReference type="OrthoDB" id="379794at2759"/>
<feature type="domain" description="Ataxin-10" evidence="6">
    <location>
        <begin position="313"/>
        <end position="356"/>
    </location>
</feature>
<evidence type="ECO:0000256" key="5">
    <source>
        <dbReference type="ARBA" id="ARBA00045173"/>
    </source>
</evidence>
<accession>A0A8B8GDA6</accession>
<proteinExistence type="inferred from homology"/>
<dbReference type="GO" id="GO:0031175">
    <property type="term" value="P:neuron projection development"/>
    <property type="evidence" value="ECO:0007669"/>
    <property type="project" value="TreeGrafter"/>
</dbReference>
<evidence type="ECO:0000256" key="3">
    <source>
        <dbReference type="ARBA" id="ARBA00022618"/>
    </source>
</evidence>
<dbReference type="GeneID" id="112691026"/>
<evidence type="ECO:0000256" key="1">
    <source>
        <dbReference type="ARBA" id="ARBA00008384"/>
    </source>
</evidence>
<dbReference type="InterPro" id="IPR011989">
    <property type="entry name" value="ARM-like"/>
</dbReference>
<dbReference type="InterPro" id="IPR016024">
    <property type="entry name" value="ARM-type_fold"/>
</dbReference>
<dbReference type="InterPro" id="IPR019156">
    <property type="entry name" value="Ataxin-10_domain"/>
</dbReference>
<dbReference type="Gene3D" id="1.25.10.10">
    <property type="entry name" value="Leucine-rich Repeat Variant"/>
    <property type="match status" value="1"/>
</dbReference>
<name>A0A8B8GDA6_9HEMI</name>
<comment type="function">
    <text evidence="5">May play a role in the regulation of cytokinesis. May play a role in signaling by stimulating protein glycosylation. Induces neuritogenesis by activating the Ras-MAP kinase pathway and is necessary for the survival of cerebellar neurons. Does not appear to play a major role in ciliogenesis.</text>
</comment>
<dbReference type="SUPFAM" id="SSF48371">
    <property type="entry name" value="ARM repeat"/>
    <property type="match status" value="1"/>
</dbReference>
<dbReference type="InterPro" id="IPR051374">
    <property type="entry name" value="Ataxin-10/CTR86_families"/>
</dbReference>
<dbReference type="GO" id="GO:0051301">
    <property type="term" value="P:cell division"/>
    <property type="evidence" value="ECO:0007669"/>
    <property type="project" value="UniProtKB-KW"/>
</dbReference>
<keyword evidence="3" id="KW-0132">Cell division</keyword>
<protein>
    <recommendedName>
        <fullName evidence="2">Ataxin-10</fullName>
    </recommendedName>
</protein>
<dbReference type="Pfam" id="PF09759">
    <property type="entry name" value="Atx10homo_assoc"/>
    <property type="match status" value="1"/>
</dbReference>
<dbReference type="GO" id="GO:0005829">
    <property type="term" value="C:cytosol"/>
    <property type="evidence" value="ECO:0007669"/>
    <property type="project" value="TreeGrafter"/>
</dbReference>